<gene>
    <name evidence="1" type="ORF">A5888_002219</name>
</gene>
<evidence type="ECO:0000313" key="2">
    <source>
        <dbReference type="Proteomes" id="UP000195141"/>
    </source>
</evidence>
<organism evidence="1 2">
    <name type="scientific">Candidatus Enterococcus clewellii</name>
    <dbReference type="NCBI Taxonomy" id="1834193"/>
    <lineage>
        <taxon>Bacteria</taxon>
        <taxon>Bacillati</taxon>
        <taxon>Bacillota</taxon>
        <taxon>Bacilli</taxon>
        <taxon>Lactobacillales</taxon>
        <taxon>Enterococcaceae</taxon>
        <taxon>Enterococcus</taxon>
    </lineage>
</organism>
<keyword evidence="2" id="KW-1185">Reference proteome</keyword>
<reference evidence="1" key="1">
    <citation type="submission" date="2017-05" db="EMBL/GenBank/DDBJ databases">
        <authorList>
            <consortium name="The Broad Institute Genomics Platform"/>
            <consortium name="The Broad Institute Genomic Center for Infectious Diseases"/>
            <person name="Earl A."/>
            <person name="Manson A."/>
            <person name="Schwartman J."/>
            <person name="Gilmore M."/>
            <person name="Abouelleil A."/>
            <person name="Cao P."/>
            <person name="Chapman S."/>
            <person name="Cusick C."/>
            <person name="Shea T."/>
            <person name="Young S."/>
            <person name="Neafsey D."/>
            <person name="Nusbaum C."/>
            <person name="Birren B."/>
        </authorList>
    </citation>
    <scope>NUCLEOTIDE SEQUENCE</scope>
    <source>
        <strain evidence="1">9E7_DIV0242</strain>
    </source>
</reference>
<reference evidence="1" key="2">
    <citation type="submission" date="2024-03" db="EMBL/GenBank/DDBJ databases">
        <title>The Genome Sequence of Enterococcus sp. DIV0242b.</title>
        <authorList>
            <consortium name="The Broad Institute Genomics Platform"/>
            <consortium name="The Broad Institute Microbial Omics Core"/>
            <consortium name="The Broad Institute Genomic Center for Infectious Diseases"/>
            <person name="Earl A."/>
            <person name="Manson A."/>
            <person name="Gilmore M."/>
            <person name="Schwartman J."/>
            <person name="Shea T."/>
            <person name="Abouelleil A."/>
            <person name="Cao P."/>
            <person name="Chapman S."/>
            <person name="Cusick C."/>
            <person name="Young S."/>
            <person name="Neafsey D."/>
            <person name="Nusbaum C."/>
            <person name="Birren B."/>
        </authorList>
    </citation>
    <scope>NUCLEOTIDE SEQUENCE</scope>
    <source>
        <strain evidence="1">9E7_DIV0242</strain>
    </source>
</reference>
<protein>
    <recommendedName>
        <fullName evidence="3">Transposase</fullName>
    </recommendedName>
</protein>
<dbReference type="AlphaFoldDB" id="A0AAQ3Y0L2"/>
<sequence>MSGRKMKLSVEGWLIFVEKYLKNETTIKCESKKINDTAVSGYSAN</sequence>
<dbReference type="EMBL" id="CP147247">
    <property type="protein sequence ID" value="WYJ90462.1"/>
    <property type="molecule type" value="Genomic_DNA"/>
</dbReference>
<proteinExistence type="predicted"/>
<evidence type="ECO:0008006" key="3">
    <source>
        <dbReference type="Google" id="ProtNLM"/>
    </source>
</evidence>
<name>A0AAQ3Y0L2_9ENTE</name>
<evidence type="ECO:0000313" key="1">
    <source>
        <dbReference type="EMBL" id="WYJ90462.1"/>
    </source>
</evidence>
<dbReference type="Proteomes" id="UP000195141">
    <property type="component" value="Chromosome"/>
</dbReference>
<accession>A0AAQ3Y0L2</accession>